<dbReference type="AlphaFoldDB" id="A0A0A9HET8"/>
<feature type="compositionally biased region" description="Low complexity" evidence="1">
    <location>
        <begin position="68"/>
        <end position="97"/>
    </location>
</feature>
<evidence type="ECO:0000313" key="2">
    <source>
        <dbReference type="EMBL" id="JAE33366.1"/>
    </source>
</evidence>
<reference evidence="2" key="1">
    <citation type="submission" date="2014-09" db="EMBL/GenBank/DDBJ databases">
        <authorList>
            <person name="Magalhaes I.L.F."/>
            <person name="Oliveira U."/>
            <person name="Santos F.R."/>
            <person name="Vidigal T.H.D.A."/>
            <person name="Brescovit A.D."/>
            <person name="Santos A.J."/>
        </authorList>
    </citation>
    <scope>NUCLEOTIDE SEQUENCE</scope>
    <source>
        <tissue evidence="2">Shoot tissue taken approximately 20 cm above the soil surface</tissue>
    </source>
</reference>
<feature type="compositionally biased region" description="Basic and acidic residues" evidence="1">
    <location>
        <begin position="12"/>
        <end position="30"/>
    </location>
</feature>
<sequence length="97" mass="10325">MAPELRTRRARAKELDRHGSGQKLDGRSRDLPAVYLLRPPTSSTSLDPGSTSDPRTPRPRPYCPALISPPCLSSTPSFSTSPPCLSSTSSSASLPCS</sequence>
<reference evidence="2" key="2">
    <citation type="journal article" date="2015" name="Data Brief">
        <title>Shoot transcriptome of the giant reed, Arundo donax.</title>
        <authorList>
            <person name="Barrero R.A."/>
            <person name="Guerrero F.D."/>
            <person name="Moolhuijzen P."/>
            <person name="Goolsby J.A."/>
            <person name="Tidwell J."/>
            <person name="Bellgard S.E."/>
            <person name="Bellgard M.I."/>
        </authorList>
    </citation>
    <scope>NUCLEOTIDE SEQUENCE</scope>
    <source>
        <tissue evidence="2">Shoot tissue taken approximately 20 cm above the soil surface</tissue>
    </source>
</reference>
<proteinExistence type="predicted"/>
<protein>
    <submittedName>
        <fullName evidence="2">Uncharacterized protein</fullName>
    </submittedName>
</protein>
<evidence type="ECO:0000256" key="1">
    <source>
        <dbReference type="SAM" id="MobiDB-lite"/>
    </source>
</evidence>
<name>A0A0A9HET8_ARUDO</name>
<dbReference type="EMBL" id="GBRH01164530">
    <property type="protein sequence ID" value="JAE33366.1"/>
    <property type="molecule type" value="Transcribed_RNA"/>
</dbReference>
<feature type="region of interest" description="Disordered" evidence="1">
    <location>
        <begin position="1"/>
        <end position="97"/>
    </location>
</feature>
<organism evidence="2">
    <name type="scientific">Arundo donax</name>
    <name type="common">Giant reed</name>
    <name type="synonym">Donax arundinaceus</name>
    <dbReference type="NCBI Taxonomy" id="35708"/>
    <lineage>
        <taxon>Eukaryota</taxon>
        <taxon>Viridiplantae</taxon>
        <taxon>Streptophyta</taxon>
        <taxon>Embryophyta</taxon>
        <taxon>Tracheophyta</taxon>
        <taxon>Spermatophyta</taxon>
        <taxon>Magnoliopsida</taxon>
        <taxon>Liliopsida</taxon>
        <taxon>Poales</taxon>
        <taxon>Poaceae</taxon>
        <taxon>PACMAD clade</taxon>
        <taxon>Arundinoideae</taxon>
        <taxon>Arundineae</taxon>
        <taxon>Arundo</taxon>
    </lineage>
</organism>
<feature type="compositionally biased region" description="Polar residues" evidence="1">
    <location>
        <begin position="40"/>
        <end position="53"/>
    </location>
</feature>
<accession>A0A0A9HET8</accession>